<dbReference type="GO" id="GO:0016829">
    <property type="term" value="F:lyase activity"/>
    <property type="evidence" value="ECO:0007669"/>
    <property type="project" value="UniProtKB-KW"/>
</dbReference>
<keyword evidence="4" id="KW-0456">Lyase</keyword>
<dbReference type="Proteomes" id="UP000093111">
    <property type="component" value="Unassembled WGS sequence"/>
</dbReference>
<accession>A0A1C7P8L5</accession>
<dbReference type="GO" id="GO:0042597">
    <property type="term" value="C:periplasmic space"/>
    <property type="evidence" value="ECO:0007669"/>
    <property type="project" value="UniProtKB-SubCell"/>
</dbReference>
<dbReference type="InterPro" id="IPR031680">
    <property type="entry name" value="Hepar_II_III_N"/>
</dbReference>
<dbReference type="Gene3D" id="2.70.98.70">
    <property type="match status" value="1"/>
</dbReference>
<dbReference type="SUPFAM" id="SSF48230">
    <property type="entry name" value="Chondroitin AC/alginate lyase"/>
    <property type="match status" value="1"/>
</dbReference>
<reference evidence="7 8" key="1">
    <citation type="journal article" date="2016" name="Syst. Appl. Microbiol.">
        <title>Pararhizobium polonicum sp. nov. isolated from tumors on stone fruit rootstocks.</title>
        <authorList>
            <person name="Pulawska J."/>
            <person name="Kuzmanovic N."/>
            <person name="Willems A."/>
            <person name="Pothier J.F."/>
        </authorList>
    </citation>
    <scope>NUCLEOTIDE SEQUENCE [LARGE SCALE GENOMIC DNA]</scope>
    <source>
        <strain evidence="7 8">F5.1</strain>
    </source>
</reference>
<dbReference type="STRING" id="1612624.ADU59_06840"/>
<keyword evidence="3" id="KW-0574">Periplasm</keyword>
<dbReference type="EMBL" id="LGLV01000005">
    <property type="protein sequence ID" value="OBZ96084.1"/>
    <property type="molecule type" value="Genomic_DNA"/>
</dbReference>
<evidence type="ECO:0000313" key="7">
    <source>
        <dbReference type="EMBL" id="OBZ96084.1"/>
    </source>
</evidence>
<dbReference type="PANTHER" id="PTHR39210:SF1">
    <property type="entry name" value="HEPARIN-SULFATE LYASE"/>
    <property type="match status" value="1"/>
</dbReference>
<comment type="subcellular location">
    <subcellularLocation>
        <location evidence="1">Periplasm</location>
    </subcellularLocation>
</comment>
<organism evidence="7 8">
    <name type="scientific">Pararhizobium polonicum</name>
    <dbReference type="NCBI Taxonomy" id="1612624"/>
    <lineage>
        <taxon>Bacteria</taxon>
        <taxon>Pseudomonadati</taxon>
        <taxon>Pseudomonadota</taxon>
        <taxon>Alphaproteobacteria</taxon>
        <taxon>Hyphomicrobiales</taxon>
        <taxon>Rhizobiaceae</taxon>
        <taxon>Rhizobium/Agrobacterium group</taxon>
        <taxon>Pararhizobium</taxon>
    </lineage>
</organism>
<evidence type="ECO:0000313" key="8">
    <source>
        <dbReference type="Proteomes" id="UP000093111"/>
    </source>
</evidence>
<evidence type="ECO:0000256" key="4">
    <source>
        <dbReference type="ARBA" id="ARBA00023239"/>
    </source>
</evidence>
<name>A0A1C7P8L5_9HYPH</name>
<dbReference type="InterPro" id="IPR012480">
    <property type="entry name" value="Hepar_II_III_C"/>
</dbReference>
<proteinExistence type="predicted"/>
<comment type="caution">
    <text evidence="7">The sequence shown here is derived from an EMBL/GenBank/DDBJ whole genome shotgun (WGS) entry which is preliminary data.</text>
</comment>
<dbReference type="PANTHER" id="PTHR39210">
    <property type="entry name" value="HEPARIN-SULFATE LYASE"/>
    <property type="match status" value="1"/>
</dbReference>
<dbReference type="InterPro" id="IPR008929">
    <property type="entry name" value="Chondroitin_lyas"/>
</dbReference>
<evidence type="ECO:0000256" key="1">
    <source>
        <dbReference type="ARBA" id="ARBA00004418"/>
    </source>
</evidence>
<evidence type="ECO:0000259" key="6">
    <source>
        <dbReference type="Pfam" id="PF16889"/>
    </source>
</evidence>
<feature type="domain" description="Heparin-sulfate lyase N-terminal" evidence="6">
    <location>
        <begin position="107"/>
        <end position="287"/>
    </location>
</feature>
<keyword evidence="2" id="KW-0732">Signal</keyword>
<keyword evidence="8" id="KW-1185">Reference proteome</keyword>
<sequence length="635" mass="68868">MSPAEVAHRIAEKAKKSRAKGRIEGWERYRDSGPLPRLPGLRENLAAAPKRVKREIIEASASILSGRFEALGADWPPRAPESLFPAEIWRFDPVTGGLWPGADKYCFDIPYRHERVLGDVKYVWEFNRLQFLQPLAADAALTGNQAALAVIEAAVESWYAANPPFRGICWNSGIELGLRAISLLIVTSLCGTLLSATTVDRIRAILHAHMVWMARYPSRFSSANNHLVAEVAGELLIALAMPDLPLSAKLEAKGRRILVEEANRQILNDGVGAEQSPTYGAFTAEFILLCSFVAREAGRPLASRIDARLRLFSIHIAWLSSDDGRVPGICDDDEGRVLTLARHEPAYAASVCAAIAGYLGERPAGPRPPEMDLRDALFGSALAGSPAPSGFKTFAEGGYTVIREAKRGRDLGIVFDHAPLGYLSIAAHGHADALSVIVTFDGEPLFVDPGTYLYHSGGEWRDWFRGTRAHNTLNIGSADQSIMSGAFNWSHKAVTTLEAAAGGEAWSVTAAHDGYQKRFGVVHRRTLFSTQDGFAIRDELTGIGSHTAEIVFQLSPECDAAMEDGQVLIARGGKTVAVLSWQEPGDITIKAGGGIGEGGWYSPAFGKKVEAKRIRWRGIVPLEGVTCRLSLTKAE</sequence>
<evidence type="ECO:0000256" key="2">
    <source>
        <dbReference type="ARBA" id="ARBA00022729"/>
    </source>
</evidence>
<dbReference type="PATRIC" id="fig|1612624.7.peg.1441"/>
<feature type="domain" description="Heparinase II/III-like C-terminal" evidence="5">
    <location>
        <begin position="388"/>
        <end position="615"/>
    </location>
</feature>
<protein>
    <submittedName>
        <fullName evidence="7">Heparinase</fullName>
    </submittedName>
</protein>
<gene>
    <name evidence="7" type="ORF">ADU59_06840</name>
</gene>
<dbReference type="Pfam" id="PF16889">
    <property type="entry name" value="Hepar_II_III_N"/>
    <property type="match status" value="1"/>
</dbReference>
<dbReference type="AlphaFoldDB" id="A0A1C7P8L5"/>
<evidence type="ECO:0000256" key="3">
    <source>
        <dbReference type="ARBA" id="ARBA00022764"/>
    </source>
</evidence>
<dbReference type="Gene3D" id="1.50.10.100">
    <property type="entry name" value="Chondroitin AC/alginate lyase"/>
    <property type="match status" value="1"/>
</dbReference>
<evidence type="ECO:0000259" key="5">
    <source>
        <dbReference type="Pfam" id="PF07940"/>
    </source>
</evidence>
<dbReference type="Pfam" id="PF07940">
    <property type="entry name" value="Hepar_II_III_C"/>
    <property type="match status" value="1"/>
</dbReference>